<reference evidence="1" key="1">
    <citation type="submission" date="2019-04" db="EMBL/GenBank/DDBJ databases">
        <title>Microbes associate with the intestines of laboratory mice.</title>
        <authorList>
            <person name="Navarre W."/>
            <person name="Wong E."/>
            <person name="Huang K."/>
            <person name="Tropini C."/>
            <person name="Ng K."/>
            <person name="Yu B."/>
        </authorList>
    </citation>
    <scope>NUCLEOTIDE SEQUENCE</scope>
    <source>
        <strain evidence="1">NM72_1-8</strain>
    </source>
</reference>
<evidence type="ECO:0000313" key="1">
    <source>
        <dbReference type="EMBL" id="TGX99720.1"/>
    </source>
</evidence>
<accession>A0AC61R1R3</accession>
<protein>
    <submittedName>
        <fullName evidence="1">Uncharacterized protein</fullName>
    </submittedName>
</protein>
<comment type="caution">
    <text evidence="1">The sequence shown here is derived from an EMBL/GenBank/DDBJ whole genome shotgun (WGS) entry which is preliminary data.</text>
</comment>
<sequence length="91" mass="10664">MAYKEISERRRKGCDNGIKDKNKVKAQQLCKELQQYKKEGIRLLLNGSPSSPEEIARTCTIREDRCYMRDYISNDSNEIWGIGFDFVKDIK</sequence>
<organism evidence="1 2">
    <name type="scientific">Hominisplanchenecus murintestinalis</name>
    <dbReference type="NCBI Taxonomy" id="2941517"/>
    <lineage>
        <taxon>Bacteria</taxon>
        <taxon>Bacillati</taxon>
        <taxon>Bacillota</taxon>
        <taxon>Clostridia</taxon>
        <taxon>Lachnospirales</taxon>
        <taxon>Lachnospiraceae</taxon>
        <taxon>Hominisplanchenecus</taxon>
    </lineage>
</organism>
<evidence type="ECO:0000313" key="2">
    <source>
        <dbReference type="Proteomes" id="UP000307720"/>
    </source>
</evidence>
<dbReference type="Proteomes" id="UP000307720">
    <property type="component" value="Unassembled WGS sequence"/>
</dbReference>
<dbReference type="EMBL" id="SRZB01000005">
    <property type="protein sequence ID" value="TGX99720.1"/>
    <property type="molecule type" value="Genomic_DNA"/>
</dbReference>
<proteinExistence type="predicted"/>
<gene>
    <name evidence="1" type="ORF">E5357_04370</name>
</gene>
<keyword evidence="2" id="KW-1185">Reference proteome</keyword>
<name>A0AC61R1R3_9FIRM</name>